<dbReference type="GO" id="GO:0003676">
    <property type="term" value="F:nucleic acid binding"/>
    <property type="evidence" value="ECO:0007669"/>
    <property type="project" value="InterPro"/>
</dbReference>
<evidence type="ECO:0000256" key="1">
    <source>
        <dbReference type="ARBA" id="ARBA00022741"/>
    </source>
</evidence>
<evidence type="ECO:0000259" key="6">
    <source>
        <dbReference type="PROSITE" id="PS51193"/>
    </source>
</evidence>
<dbReference type="OrthoDB" id="9805194at2"/>
<gene>
    <name evidence="7" type="ORF">CHU95_08990</name>
</gene>
<protein>
    <submittedName>
        <fullName evidence="7">Helicase</fullName>
    </submittedName>
</protein>
<evidence type="ECO:0000256" key="3">
    <source>
        <dbReference type="ARBA" id="ARBA00022840"/>
    </source>
</evidence>
<dbReference type="SUPFAM" id="SSF52540">
    <property type="entry name" value="P-loop containing nucleoside triphosphate hydrolases"/>
    <property type="match status" value="1"/>
</dbReference>
<dbReference type="GO" id="GO:0003678">
    <property type="term" value="F:DNA helicase activity"/>
    <property type="evidence" value="ECO:0007669"/>
    <property type="project" value="TreeGrafter"/>
</dbReference>
<dbReference type="GO" id="GO:0006139">
    <property type="term" value="P:nucleobase-containing compound metabolic process"/>
    <property type="evidence" value="ECO:0007669"/>
    <property type="project" value="InterPro"/>
</dbReference>
<feature type="domain" description="Helicase ATP-binding" evidence="6">
    <location>
        <begin position="236"/>
        <end position="512"/>
    </location>
</feature>
<dbReference type="InterPro" id="IPR014013">
    <property type="entry name" value="Helic_SF1/SF2_ATP-bd_DinG/Rad3"/>
</dbReference>
<dbReference type="EMBL" id="NOXU01000026">
    <property type="protein sequence ID" value="OYQ35335.1"/>
    <property type="molecule type" value="Genomic_DNA"/>
</dbReference>
<accession>A0A255Z367</accession>
<sequence>MSEIVPFRRPGADKVPDAATKLRTAPPRLLLPDAPAIVVGARGVTWVTPDGEVDLIPHDEAAYRLRHQNVIMVHARAVARRLRSERMADPFDLLELFAFVRPARFCLPTPKGLAEATGQPIPADPEAEALSLIDSARALLSELAENNRPEPDGEKRKLPRERSDAAGIGWFMGQAGWSWAPSVMAALGLPHGPGDGRARRGLMVWNHLKEWQAEAPEPPPGHIPVEPAEARWRLAELVGSGAGAEPRPQQADYASAVSSAFTPREEQGVPNVVLAEAGTGVGKTLGYLAPATVWAEKNSGPVWISTYTRQLQQQIDKELDRLHPDPAVKAKRVVVRKGRENYLCLLNLEEAANIAHTQPAYANAIGLMARWAAATRDGDMAGGDFPGWLVDILGKGRTLGLADRRGECVYNACSHYSRCFIEKSVRRARKADIVVANHALVMVQAALGGGDDAYVPTRYVFDEGHHVFDAADNAFAGHLTAAEAAELRRWLLGAEVSGRSRARGLRRRVEDLVGGDKVSLDLLQEIQQAAQILPGEAWSQRIHGGEVKGPLEAFLAGVRGQVYARAQGVDNPYSLETDCKPVAEGLVDLAIDLDTALLKLATPLEKLADRLKEMLDEESDELEAETRRRMDSVARACKRRAQNEVNGWRLMLQSLKDETPRKFVDWFGIERVEGRDFDLGMYRHWVDPTIPFADTVGTAAHGLVLTSATLTDGTGDVEQDWQAAHLRTGTVHMAATALRAAVPSPFDYANQTRVLVVNDVRKDDLGQVAAAYRELFLAAGGGGLGLFTAIQRLRAVHERIAEPLEAAGIPLLAQHLDGMDVPTLVDIFRGEEDACLLGTDAVRDGVDVPGRSLRLIVFDRVPWPRPDILHKARRNYFDKIAGRRGFDDMITRLRLRQAFGRLVRRADDQGVFVLLDPMMPSRLLGAFPDGVEVRKVGLAEAVRVARGFLIKRG</sequence>
<dbReference type="PROSITE" id="PS51193">
    <property type="entry name" value="HELICASE_ATP_BIND_2"/>
    <property type="match status" value="1"/>
</dbReference>
<feature type="coiled-coil region" evidence="5">
    <location>
        <begin position="604"/>
        <end position="658"/>
    </location>
</feature>
<dbReference type="GO" id="GO:0005524">
    <property type="term" value="F:ATP binding"/>
    <property type="evidence" value="ECO:0007669"/>
    <property type="project" value="UniProtKB-KW"/>
</dbReference>
<dbReference type="InterPro" id="IPR027417">
    <property type="entry name" value="P-loop_NTPase"/>
</dbReference>
<keyword evidence="3" id="KW-0067">ATP-binding</keyword>
<evidence type="ECO:0000256" key="2">
    <source>
        <dbReference type="ARBA" id="ARBA00022801"/>
    </source>
</evidence>
<dbReference type="Proteomes" id="UP000216998">
    <property type="component" value="Unassembled WGS sequence"/>
</dbReference>
<keyword evidence="5" id="KW-0175">Coiled coil</keyword>
<keyword evidence="8" id="KW-1185">Reference proteome</keyword>
<dbReference type="RefSeq" id="WP_094455830.1">
    <property type="nucleotide sequence ID" value="NZ_NOXU01000026.1"/>
</dbReference>
<dbReference type="PANTHER" id="PTHR11472:SF34">
    <property type="entry name" value="REGULATOR OF TELOMERE ELONGATION HELICASE 1"/>
    <property type="match status" value="1"/>
</dbReference>
<reference evidence="7 8" key="1">
    <citation type="submission" date="2017-07" db="EMBL/GenBank/DDBJ databases">
        <title>Niveispirillum cyanobacteriorum sp. nov., isolated from cyanobacterial aggregates in a eutrophic lake.</title>
        <authorList>
            <person name="Cai H."/>
        </authorList>
    </citation>
    <scope>NUCLEOTIDE SEQUENCE [LARGE SCALE GENOMIC DNA]</scope>
    <source>
        <strain evidence="8">TH1-14</strain>
    </source>
</reference>
<comment type="similarity">
    <text evidence="4">Belongs to the helicase family. DinG subfamily.</text>
</comment>
<dbReference type="Gene3D" id="3.40.50.300">
    <property type="entry name" value="P-loop containing nucleotide triphosphate hydrolases"/>
    <property type="match status" value="2"/>
</dbReference>
<evidence type="ECO:0000313" key="7">
    <source>
        <dbReference type="EMBL" id="OYQ35335.1"/>
    </source>
</evidence>
<dbReference type="AlphaFoldDB" id="A0A255Z367"/>
<organism evidence="7 8">
    <name type="scientific">Niveispirillum lacus</name>
    <dbReference type="NCBI Taxonomy" id="1981099"/>
    <lineage>
        <taxon>Bacteria</taxon>
        <taxon>Pseudomonadati</taxon>
        <taxon>Pseudomonadota</taxon>
        <taxon>Alphaproteobacteria</taxon>
        <taxon>Rhodospirillales</taxon>
        <taxon>Azospirillaceae</taxon>
        <taxon>Niveispirillum</taxon>
    </lineage>
</organism>
<evidence type="ECO:0000256" key="4">
    <source>
        <dbReference type="ARBA" id="ARBA00038058"/>
    </source>
</evidence>
<keyword evidence="1" id="KW-0547">Nucleotide-binding</keyword>
<proteinExistence type="inferred from homology"/>
<keyword evidence="7" id="KW-0347">Helicase</keyword>
<keyword evidence="2" id="KW-0378">Hydrolase</keyword>
<dbReference type="InterPro" id="IPR006555">
    <property type="entry name" value="ATP-dep_Helicase_C"/>
</dbReference>
<evidence type="ECO:0000313" key="8">
    <source>
        <dbReference type="Proteomes" id="UP000216998"/>
    </source>
</evidence>
<dbReference type="InterPro" id="IPR045028">
    <property type="entry name" value="DinG/Rad3-like"/>
</dbReference>
<dbReference type="Pfam" id="PF13307">
    <property type="entry name" value="Helicase_C_2"/>
    <property type="match status" value="1"/>
</dbReference>
<comment type="caution">
    <text evidence="7">The sequence shown here is derived from an EMBL/GenBank/DDBJ whole genome shotgun (WGS) entry which is preliminary data.</text>
</comment>
<dbReference type="PANTHER" id="PTHR11472">
    <property type="entry name" value="DNA REPAIR DEAD HELICASE RAD3/XP-D SUBFAMILY MEMBER"/>
    <property type="match status" value="1"/>
</dbReference>
<evidence type="ECO:0000256" key="5">
    <source>
        <dbReference type="SAM" id="Coils"/>
    </source>
</evidence>
<dbReference type="SMART" id="SM00491">
    <property type="entry name" value="HELICc2"/>
    <property type="match status" value="1"/>
</dbReference>
<name>A0A255Z367_9PROT</name>
<dbReference type="GO" id="GO:0016818">
    <property type="term" value="F:hydrolase activity, acting on acid anhydrides, in phosphorus-containing anhydrides"/>
    <property type="evidence" value="ECO:0007669"/>
    <property type="project" value="InterPro"/>
</dbReference>